<reference evidence="1 2" key="1">
    <citation type="journal article" date="2010" name="Nature">
        <title>Nitrite-driven anaerobic methane oxidation by oxygenic bacteria.</title>
        <authorList>
            <person name="Ettwig K.F."/>
            <person name="Butler M.K."/>
            <person name="Le Paslier D."/>
            <person name="Pelletier E."/>
            <person name="Mangenot S."/>
            <person name="Kuypers M.M.M."/>
            <person name="Schreiber F."/>
            <person name="Dutilh B.E."/>
            <person name="Zedelius J."/>
            <person name="de Beer D."/>
            <person name="Gloerich J."/>
            <person name="Wessels H.J.C.T."/>
            <person name="van Allen T."/>
            <person name="Luesken F."/>
            <person name="Wu M."/>
            <person name="van de Pas-Schoonen K.T."/>
            <person name="Op den Camp H.J.M."/>
            <person name="Janssen-Megens E.M."/>
            <person name="Francoijs K-J."/>
            <person name="Stunnenberg H."/>
            <person name="Weissenbach J."/>
            <person name="Jetten M.S.M."/>
            <person name="Strous M."/>
        </authorList>
    </citation>
    <scope>NUCLEOTIDE SEQUENCE [LARGE SCALE GENOMIC DNA]</scope>
</reference>
<protein>
    <submittedName>
        <fullName evidence="1">Uncharacterized protein</fullName>
    </submittedName>
</protein>
<accession>D5MIS5</accession>
<organism evidence="1 2">
    <name type="scientific">Methylomirabilis oxygeniifera</name>
    <dbReference type="NCBI Taxonomy" id="671143"/>
    <lineage>
        <taxon>Bacteria</taxon>
        <taxon>Candidatus Methylomirabilota</taxon>
        <taxon>Candidatus Methylomirabilia</taxon>
        <taxon>Candidatus Methylomirabilales</taxon>
        <taxon>Candidatus Methylomirabilaceae</taxon>
        <taxon>Candidatus Methylomirabilis</taxon>
    </lineage>
</organism>
<evidence type="ECO:0000313" key="1">
    <source>
        <dbReference type="EMBL" id="CBE69432.1"/>
    </source>
</evidence>
<dbReference type="EMBL" id="FP565575">
    <property type="protein sequence ID" value="CBE69432.1"/>
    <property type="molecule type" value="Genomic_DNA"/>
</dbReference>
<sequence length="69" mass="7313">MRHGSITGSETCVRQGLLPATFYTSAISLFFPPLFRVAPYRITITGAVRSVSADALAMLILAARAPATS</sequence>
<dbReference type="KEGG" id="mox:DAMO_2384"/>
<dbReference type="AlphaFoldDB" id="D5MIS5"/>
<dbReference type="HOGENOM" id="CLU_2768161_0_0_0"/>
<gene>
    <name evidence="1" type="ORF">DAMO_2384</name>
</gene>
<dbReference type="Proteomes" id="UP000006898">
    <property type="component" value="Chromosome"/>
</dbReference>
<name>D5MIS5_METO1</name>
<proteinExistence type="predicted"/>
<evidence type="ECO:0000313" key="2">
    <source>
        <dbReference type="Proteomes" id="UP000006898"/>
    </source>
</evidence>